<evidence type="ECO:0000256" key="2">
    <source>
        <dbReference type="ARBA" id="ARBA00022475"/>
    </source>
</evidence>
<evidence type="ECO:0000256" key="3">
    <source>
        <dbReference type="ARBA" id="ARBA00022692"/>
    </source>
</evidence>
<keyword evidence="8" id="KW-1185">Reference proteome</keyword>
<feature type="transmembrane region" description="Helical" evidence="6">
    <location>
        <begin position="12"/>
        <end position="35"/>
    </location>
</feature>
<feature type="transmembrane region" description="Helical" evidence="6">
    <location>
        <begin position="77"/>
        <end position="97"/>
    </location>
</feature>
<evidence type="ECO:0000256" key="5">
    <source>
        <dbReference type="ARBA" id="ARBA00023136"/>
    </source>
</evidence>
<keyword evidence="3 6" id="KW-0812">Transmembrane</keyword>
<evidence type="ECO:0000256" key="4">
    <source>
        <dbReference type="ARBA" id="ARBA00022989"/>
    </source>
</evidence>
<dbReference type="RefSeq" id="WP_037445533.1">
    <property type="nucleotide sequence ID" value="NZ_JPEO01000023.1"/>
</dbReference>
<reference evidence="7 8" key="1">
    <citation type="submission" date="2014-06" db="EMBL/GenBank/DDBJ databases">
        <title>Shewanella sp. YQH10.</title>
        <authorList>
            <person name="Liu Y."/>
            <person name="Zeng R."/>
        </authorList>
    </citation>
    <scope>NUCLEOTIDE SEQUENCE [LARGE SCALE GENOMIC DNA]</scope>
    <source>
        <strain evidence="7 8">YQH10</strain>
    </source>
</reference>
<keyword evidence="2" id="KW-1003">Cell membrane</keyword>
<dbReference type="OrthoDB" id="5702716at2"/>
<name>A0A094JA53_9GAMM</name>
<evidence type="ECO:0000256" key="6">
    <source>
        <dbReference type="SAM" id="Phobius"/>
    </source>
</evidence>
<comment type="caution">
    <text evidence="7">The sequence shown here is derived from an EMBL/GenBank/DDBJ whole genome shotgun (WGS) entry which is preliminary data.</text>
</comment>
<dbReference type="Pfam" id="PF03899">
    <property type="entry name" value="ATP-synt_I"/>
    <property type="match status" value="1"/>
</dbReference>
<dbReference type="AlphaFoldDB" id="A0A094JA53"/>
<dbReference type="EMBL" id="JPEO01000023">
    <property type="protein sequence ID" value="KFZ36142.1"/>
    <property type="molecule type" value="Genomic_DNA"/>
</dbReference>
<organism evidence="7 8">
    <name type="scientific">Shewanella mangrovi</name>
    <dbReference type="NCBI Taxonomy" id="1515746"/>
    <lineage>
        <taxon>Bacteria</taxon>
        <taxon>Pseudomonadati</taxon>
        <taxon>Pseudomonadota</taxon>
        <taxon>Gammaproteobacteria</taxon>
        <taxon>Alteromonadales</taxon>
        <taxon>Shewanellaceae</taxon>
        <taxon>Shewanella</taxon>
    </lineage>
</organism>
<protein>
    <submittedName>
        <fullName evidence="7">ATP synthase subunit I</fullName>
    </submittedName>
</protein>
<dbReference type="Proteomes" id="UP000029264">
    <property type="component" value="Unassembled WGS sequence"/>
</dbReference>
<proteinExistence type="predicted"/>
<evidence type="ECO:0000313" key="8">
    <source>
        <dbReference type="Proteomes" id="UP000029264"/>
    </source>
</evidence>
<dbReference type="GO" id="GO:0005886">
    <property type="term" value="C:plasma membrane"/>
    <property type="evidence" value="ECO:0007669"/>
    <property type="project" value="UniProtKB-SubCell"/>
</dbReference>
<feature type="transmembrane region" description="Helical" evidence="6">
    <location>
        <begin position="41"/>
        <end position="65"/>
    </location>
</feature>
<accession>A0A094JA53</accession>
<keyword evidence="5 6" id="KW-0472">Membrane</keyword>
<gene>
    <name evidence="7" type="ORF">HR45_17910</name>
</gene>
<feature type="transmembrane region" description="Helical" evidence="6">
    <location>
        <begin position="103"/>
        <end position="124"/>
    </location>
</feature>
<dbReference type="InterPro" id="IPR005598">
    <property type="entry name" value="ATP_synth_I"/>
</dbReference>
<dbReference type="eggNOG" id="COG3312">
    <property type="taxonomic scope" value="Bacteria"/>
</dbReference>
<sequence length="125" mass="13414">MSKILAHRCRKSAFKLVGCQAVVAGGASVVFFALWGVQFGLSALAGAAIAVLPNFVFATLAFAHVGAKASAKVLKGFYWGEAIKMLSTIVLFSLVFINMEVAIVPLFICYLLGLMVHWAAPLYFK</sequence>
<evidence type="ECO:0000313" key="7">
    <source>
        <dbReference type="EMBL" id="KFZ36142.1"/>
    </source>
</evidence>
<evidence type="ECO:0000256" key="1">
    <source>
        <dbReference type="ARBA" id="ARBA00004651"/>
    </source>
</evidence>
<comment type="subcellular location">
    <subcellularLocation>
        <location evidence="1">Cell membrane</location>
        <topology evidence="1">Multi-pass membrane protein</topology>
    </subcellularLocation>
</comment>
<keyword evidence="4 6" id="KW-1133">Transmembrane helix</keyword>
<dbReference type="STRING" id="1515746.HR45_17910"/>